<dbReference type="InterPro" id="IPR001633">
    <property type="entry name" value="EAL_dom"/>
</dbReference>
<protein>
    <submittedName>
        <fullName evidence="3">Bifunctional diguanylate cyclase/phosphodiesterase</fullName>
    </submittedName>
</protein>
<dbReference type="InterPro" id="IPR035919">
    <property type="entry name" value="EAL_sf"/>
</dbReference>
<dbReference type="EMBL" id="JAJEQM010000013">
    <property type="protein sequence ID" value="MCC2211058.1"/>
    <property type="molecule type" value="Genomic_DNA"/>
</dbReference>
<feature type="domain" description="GGDEF" evidence="2">
    <location>
        <begin position="52"/>
        <end position="181"/>
    </location>
</feature>
<dbReference type="NCBIfam" id="TIGR00254">
    <property type="entry name" value="GGDEF"/>
    <property type="match status" value="1"/>
</dbReference>
<reference evidence="3 4" key="1">
    <citation type="submission" date="2021-10" db="EMBL/GenBank/DDBJ databases">
        <title>Anaerobic single-cell dispensing facilitates the cultivation of human gut bacteria.</title>
        <authorList>
            <person name="Afrizal A."/>
        </authorList>
    </citation>
    <scope>NUCLEOTIDE SEQUENCE [LARGE SCALE GENOMIC DNA]</scope>
    <source>
        <strain evidence="3 4">CLA-AA-H232</strain>
    </source>
</reference>
<dbReference type="PROSITE" id="PS50887">
    <property type="entry name" value="GGDEF"/>
    <property type="match status" value="1"/>
</dbReference>
<dbReference type="Gene3D" id="3.20.20.450">
    <property type="entry name" value="EAL domain"/>
    <property type="match status" value="1"/>
</dbReference>
<dbReference type="SMART" id="SM00052">
    <property type="entry name" value="EAL"/>
    <property type="match status" value="1"/>
</dbReference>
<dbReference type="InterPro" id="IPR052155">
    <property type="entry name" value="Biofilm_reg_signaling"/>
</dbReference>
<proteinExistence type="predicted"/>
<evidence type="ECO:0000313" key="4">
    <source>
        <dbReference type="Proteomes" id="UP001198242"/>
    </source>
</evidence>
<dbReference type="Pfam" id="PF00990">
    <property type="entry name" value="GGDEF"/>
    <property type="match status" value="1"/>
</dbReference>
<dbReference type="InterPro" id="IPR029787">
    <property type="entry name" value="Nucleotide_cyclase"/>
</dbReference>
<organism evidence="3 4">
    <name type="scientific">Hominilimicola fabiformis</name>
    <dbReference type="NCBI Taxonomy" id="2885356"/>
    <lineage>
        <taxon>Bacteria</taxon>
        <taxon>Bacillati</taxon>
        <taxon>Bacillota</taxon>
        <taxon>Clostridia</taxon>
        <taxon>Eubacteriales</taxon>
        <taxon>Oscillospiraceae</taxon>
        <taxon>Hominilimicola</taxon>
    </lineage>
</organism>
<dbReference type="AlphaFoldDB" id="A0AAE3J9M8"/>
<evidence type="ECO:0000313" key="3">
    <source>
        <dbReference type="EMBL" id="MCC2211058.1"/>
    </source>
</evidence>
<dbReference type="InterPro" id="IPR000160">
    <property type="entry name" value="GGDEF_dom"/>
</dbReference>
<evidence type="ECO:0000259" key="2">
    <source>
        <dbReference type="PROSITE" id="PS50887"/>
    </source>
</evidence>
<dbReference type="Gene3D" id="3.30.70.270">
    <property type="match status" value="1"/>
</dbReference>
<dbReference type="InterPro" id="IPR043128">
    <property type="entry name" value="Rev_trsase/Diguanyl_cyclase"/>
</dbReference>
<keyword evidence="4" id="KW-1185">Reference proteome</keyword>
<dbReference type="PROSITE" id="PS50883">
    <property type="entry name" value="EAL"/>
    <property type="match status" value="1"/>
</dbReference>
<name>A0AAE3J9M8_9FIRM</name>
<comment type="caution">
    <text evidence="3">The sequence shown here is derived from an EMBL/GenBank/DDBJ whole genome shotgun (WGS) entry which is preliminary data.</text>
</comment>
<dbReference type="SUPFAM" id="SSF141868">
    <property type="entry name" value="EAL domain-like"/>
    <property type="match status" value="1"/>
</dbReference>
<dbReference type="CDD" id="cd01948">
    <property type="entry name" value="EAL"/>
    <property type="match status" value="1"/>
</dbReference>
<dbReference type="PANTHER" id="PTHR44757:SF2">
    <property type="entry name" value="BIOFILM ARCHITECTURE MAINTENANCE PROTEIN MBAA"/>
    <property type="match status" value="1"/>
</dbReference>
<evidence type="ECO:0000259" key="1">
    <source>
        <dbReference type="PROSITE" id="PS50883"/>
    </source>
</evidence>
<dbReference type="SUPFAM" id="SSF55073">
    <property type="entry name" value="Nucleotide cyclase"/>
    <property type="match status" value="1"/>
</dbReference>
<gene>
    <name evidence="3" type="ORF">LKE05_09690</name>
</gene>
<accession>A0AAE3J9M8</accession>
<dbReference type="SMART" id="SM00267">
    <property type="entry name" value="GGDEF"/>
    <property type="match status" value="1"/>
</dbReference>
<dbReference type="Pfam" id="PF00563">
    <property type="entry name" value="EAL"/>
    <property type="match status" value="1"/>
</dbReference>
<sequence>MSEGTVEELQERVHQLEENLRKVKSLDELTGLYNRNTYYDRVRCRFENEPDKEYVIVCFDVEKFKFVNDRFGFVEGDRLLSYIGKKLQERAAKYGLVAARLSGDVFSFMDFEENIQPDALGAEIQSWVKDYPIDFEIRMTVGIYHVKTKNIPVRLMCDRASFACESIKNNYLVNVAEYNDSVKNYVFSQHELLNESERAFENHEFKVYLQPKYDIRTTKVMGAESLVRWQHPEKGLIFPKDFIPMFEQNMLITKLDEYIWEESCRILRDYIDKGYTAVPISVNVSRMDIYSLDLSKIFVNLTEKYNIERRYLEIEITESAFTSDEEQILKAVDELRELGFIVLMDDFGSGYSSLNMLKDISVDVLKIDTRFLEAGRDGNTKGKEILESVIKMAKWIGLSIIAEGVETDEQKNFLLDRGCNYAQGFYFSRAIDEESFGKLISDPNNVANENLDNVFDNTIEIEELLHSDFMTEGLLNNILGGVALYSLSNDGNKLNVLKANEFYYSITKNYPKNVTAGGYDGLENLHPDDREKAIKAFRESKTAGNKGVSVQVRNVFGEDVIWLSIKIFYLASREDCSIYYASVSDSSEQMGVLSKLSMLRRSFETALDLIDAIALEYYFINNTIDVKTKLAEGHSYMFGTYIQNALEYILDNKIVHHDSMDEYKILCKHLKKSDKPISVVLDLLYKEDMYMRCKVTAKTVYGNGKRIKSVIVIESTGLDVKP</sequence>
<feature type="domain" description="EAL" evidence="1">
    <location>
        <begin position="189"/>
        <end position="444"/>
    </location>
</feature>
<dbReference type="RefSeq" id="WP_308456688.1">
    <property type="nucleotide sequence ID" value="NZ_JAJEQM010000013.1"/>
</dbReference>
<dbReference type="Proteomes" id="UP001198242">
    <property type="component" value="Unassembled WGS sequence"/>
</dbReference>
<dbReference type="PANTHER" id="PTHR44757">
    <property type="entry name" value="DIGUANYLATE CYCLASE DGCP"/>
    <property type="match status" value="1"/>
</dbReference>